<reference evidence="12" key="1">
    <citation type="submission" date="2016-07" db="EMBL/GenBank/DDBJ databases">
        <title>Phaeobacter portensis sp. nov., a tropodithietic acid producing bacterium isolated from a German harbor.</title>
        <authorList>
            <person name="Freese H.M."/>
            <person name="Bunk B."/>
            <person name="Breider S."/>
            <person name="Brinkhoff T."/>
        </authorList>
    </citation>
    <scope>NUCLEOTIDE SEQUENCE [LARGE SCALE GENOMIC DNA]</scope>
    <source>
        <strain evidence="12">P97</strain>
    </source>
</reference>
<dbReference type="RefSeq" id="WP_072505335.1">
    <property type="nucleotide sequence ID" value="NZ_CP016364.1"/>
</dbReference>
<dbReference type="EMBL" id="CP016364">
    <property type="protein sequence ID" value="APG47917.1"/>
    <property type="molecule type" value="Genomic_DNA"/>
</dbReference>
<dbReference type="Gene3D" id="3.30.70.360">
    <property type="match status" value="1"/>
</dbReference>
<name>A0A1L3I796_9RHOB</name>
<dbReference type="GO" id="GO:0008777">
    <property type="term" value="F:acetylornithine deacetylase activity"/>
    <property type="evidence" value="ECO:0007669"/>
    <property type="project" value="UniProtKB-EC"/>
</dbReference>
<dbReference type="PANTHER" id="PTHR43808">
    <property type="entry name" value="ACETYLORNITHINE DEACETYLASE"/>
    <property type="match status" value="1"/>
</dbReference>
<evidence type="ECO:0000256" key="2">
    <source>
        <dbReference type="ARBA" id="ARBA00005691"/>
    </source>
</evidence>
<keyword evidence="5" id="KW-0028">Amino-acid biosynthesis</keyword>
<evidence type="ECO:0000256" key="4">
    <source>
        <dbReference type="ARBA" id="ARBA00022571"/>
    </source>
</evidence>
<dbReference type="OrthoDB" id="9809784at2"/>
<dbReference type="NCBIfam" id="NF005710">
    <property type="entry name" value="PRK07522.1"/>
    <property type="match status" value="1"/>
</dbReference>
<keyword evidence="8" id="KW-0862">Zinc</keyword>
<dbReference type="Proteomes" id="UP000183859">
    <property type="component" value="Chromosome"/>
</dbReference>
<dbReference type="Pfam" id="PF07687">
    <property type="entry name" value="M20_dimer"/>
    <property type="match status" value="1"/>
</dbReference>
<protein>
    <submittedName>
        <fullName evidence="11">Acetylornithine deacetylase ArgE</fullName>
        <ecNumber evidence="11">3.5.1.16</ecNumber>
    </submittedName>
</protein>
<proteinExistence type="inferred from homology"/>
<dbReference type="InterPro" id="IPR050072">
    <property type="entry name" value="Peptidase_M20A"/>
</dbReference>
<feature type="domain" description="Peptidase M20 dimerisation" evidence="10">
    <location>
        <begin position="172"/>
        <end position="282"/>
    </location>
</feature>
<evidence type="ECO:0000256" key="5">
    <source>
        <dbReference type="ARBA" id="ARBA00022605"/>
    </source>
</evidence>
<keyword evidence="4" id="KW-0055">Arginine biosynthesis</keyword>
<accession>A0A1L3I796</accession>
<dbReference type="EC" id="3.5.1.16" evidence="11"/>
<dbReference type="InterPro" id="IPR002933">
    <property type="entry name" value="Peptidase_M20"/>
</dbReference>
<evidence type="ECO:0000256" key="9">
    <source>
        <dbReference type="ARBA" id="ARBA00023285"/>
    </source>
</evidence>
<dbReference type="PANTHER" id="PTHR43808:SF31">
    <property type="entry name" value="N-ACETYL-L-CITRULLINE DEACETYLASE"/>
    <property type="match status" value="1"/>
</dbReference>
<comment type="cofactor">
    <cofactor evidence="1">
        <name>Zn(2+)</name>
        <dbReference type="ChEBI" id="CHEBI:29105"/>
    </cofactor>
</comment>
<evidence type="ECO:0000313" key="11">
    <source>
        <dbReference type="EMBL" id="APG47917.1"/>
    </source>
</evidence>
<dbReference type="Gene3D" id="3.40.630.10">
    <property type="entry name" value="Zn peptidases"/>
    <property type="match status" value="1"/>
</dbReference>
<dbReference type="Pfam" id="PF01546">
    <property type="entry name" value="Peptidase_M20"/>
    <property type="match status" value="1"/>
</dbReference>
<dbReference type="SUPFAM" id="SSF55031">
    <property type="entry name" value="Bacterial exopeptidase dimerisation domain"/>
    <property type="match status" value="1"/>
</dbReference>
<dbReference type="SUPFAM" id="SSF53187">
    <property type="entry name" value="Zn-dependent exopeptidases"/>
    <property type="match status" value="1"/>
</dbReference>
<dbReference type="InterPro" id="IPR001261">
    <property type="entry name" value="ArgE/DapE_CS"/>
</dbReference>
<dbReference type="KEGG" id="php:PhaeoP97_02537"/>
<evidence type="ECO:0000256" key="1">
    <source>
        <dbReference type="ARBA" id="ARBA00001947"/>
    </source>
</evidence>
<evidence type="ECO:0000259" key="10">
    <source>
        <dbReference type="Pfam" id="PF07687"/>
    </source>
</evidence>
<dbReference type="InterPro" id="IPR036264">
    <property type="entry name" value="Bact_exopeptidase_dim_dom"/>
</dbReference>
<dbReference type="AlphaFoldDB" id="A0A1L3I796"/>
<keyword evidence="7 11" id="KW-0378">Hydrolase</keyword>
<evidence type="ECO:0000256" key="3">
    <source>
        <dbReference type="ARBA" id="ARBA00022490"/>
    </source>
</evidence>
<evidence type="ECO:0000256" key="6">
    <source>
        <dbReference type="ARBA" id="ARBA00022723"/>
    </source>
</evidence>
<comment type="similarity">
    <text evidence="2">Belongs to the peptidase M20A family. ArgE subfamily.</text>
</comment>
<evidence type="ECO:0000256" key="7">
    <source>
        <dbReference type="ARBA" id="ARBA00022801"/>
    </source>
</evidence>
<dbReference type="GO" id="GO:0046872">
    <property type="term" value="F:metal ion binding"/>
    <property type="evidence" value="ECO:0007669"/>
    <property type="project" value="UniProtKB-KW"/>
</dbReference>
<dbReference type="InterPro" id="IPR011650">
    <property type="entry name" value="Peptidase_M20_dimer"/>
</dbReference>
<dbReference type="InterPro" id="IPR010169">
    <property type="entry name" value="AcOrn-deacetyl"/>
</dbReference>
<dbReference type="PROSITE" id="PS00759">
    <property type="entry name" value="ARGE_DAPE_CPG2_2"/>
    <property type="match status" value="1"/>
</dbReference>
<gene>
    <name evidence="11" type="primary">argE1_1</name>
    <name evidence="11" type="ORF">PhaeoP97_02537</name>
</gene>
<keyword evidence="9" id="KW-0170">Cobalt</keyword>
<keyword evidence="6" id="KW-0479">Metal-binding</keyword>
<dbReference type="CDD" id="cd03894">
    <property type="entry name" value="M20_ArgE"/>
    <property type="match status" value="1"/>
</dbReference>
<dbReference type="NCBIfam" id="TIGR01892">
    <property type="entry name" value="AcOrn-deacetyl"/>
    <property type="match status" value="1"/>
</dbReference>
<organism evidence="11 12">
    <name type="scientific">Phaeobacter porticola</name>
    <dbReference type="NCBI Taxonomy" id="1844006"/>
    <lineage>
        <taxon>Bacteria</taxon>
        <taxon>Pseudomonadati</taxon>
        <taxon>Pseudomonadota</taxon>
        <taxon>Alphaproteobacteria</taxon>
        <taxon>Rhodobacterales</taxon>
        <taxon>Roseobacteraceae</taxon>
        <taxon>Phaeobacter</taxon>
    </lineage>
</organism>
<evidence type="ECO:0000313" key="12">
    <source>
        <dbReference type="Proteomes" id="UP000183859"/>
    </source>
</evidence>
<keyword evidence="3" id="KW-0963">Cytoplasm</keyword>
<dbReference type="STRING" id="1844006.PhaeoP97_02537"/>
<evidence type="ECO:0000256" key="8">
    <source>
        <dbReference type="ARBA" id="ARBA00022833"/>
    </source>
</evidence>
<keyword evidence="12" id="KW-1185">Reference proteome</keyword>
<sequence length="384" mass="41546">MMEQTTGILSDLIAYPTVSADSNLEMIAYLANRLEDCGARVDVMFDASGQKANLFATLGPDADGGIVLSGHSDVVPVTDQDWTSDPFAMVERDGRLYGRGTCDMKGFIAATLAMAPEFAAQISRRPIHFAFTYDEEVGCIGAGHLVQALRERELKPRLALIGEPTSMRVVEGHKGCHEYSTRFQGLEGHGSDPGRGVNAVEYAARYVSRLLDLRGDLQQRTPPDSRFDPPWTTLNIGALNGGSAHNVIASKAQVDWEMRPVQPSDADHVKDTMARYCRDTLLPAMQAIYPEASIETEVVGEVAGLTPTSQNEARNLMADLLGTNAAELVPFCTEAGLFQELGMDVVVCGPGSIAQAHKADEYLTLDQLSQCLTVLNRLAGRLAD</sequence>
<dbReference type="GO" id="GO:0006526">
    <property type="term" value="P:L-arginine biosynthetic process"/>
    <property type="evidence" value="ECO:0007669"/>
    <property type="project" value="UniProtKB-KW"/>
</dbReference>